<dbReference type="InterPro" id="IPR051599">
    <property type="entry name" value="Cell_Envelope_Assoc"/>
</dbReference>
<dbReference type="PANTHER" id="PTHR30336:SF18">
    <property type="entry name" value="MEMBRANE PROTEIN"/>
    <property type="match status" value="1"/>
</dbReference>
<evidence type="ECO:0000259" key="2">
    <source>
        <dbReference type="Pfam" id="PF02698"/>
    </source>
</evidence>
<keyword evidence="1" id="KW-1133">Transmembrane helix</keyword>
<name>A0A1C3Z100_9LACO</name>
<dbReference type="InterPro" id="IPR014729">
    <property type="entry name" value="Rossmann-like_a/b/a_fold"/>
</dbReference>
<feature type="transmembrane region" description="Helical" evidence="1">
    <location>
        <begin position="12"/>
        <end position="30"/>
    </location>
</feature>
<dbReference type="AlphaFoldDB" id="A0A1C3Z100"/>
<reference evidence="4" key="1">
    <citation type="submission" date="2016-08" db="EMBL/GenBank/DDBJ databases">
        <authorList>
            <person name="Varghese N."/>
            <person name="Submissions Spin"/>
        </authorList>
    </citation>
    <scope>NUCLEOTIDE SEQUENCE [LARGE SCALE GENOMIC DNA]</scope>
    <source>
        <strain evidence="4">R-53094</strain>
    </source>
</reference>
<dbReference type="OrthoDB" id="9782395at2"/>
<organism evidence="3 4">
    <name type="scientific">Weissella bombi</name>
    <dbReference type="NCBI Taxonomy" id="1505725"/>
    <lineage>
        <taxon>Bacteria</taxon>
        <taxon>Bacillati</taxon>
        <taxon>Bacillota</taxon>
        <taxon>Bacilli</taxon>
        <taxon>Lactobacillales</taxon>
        <taxon>Lactobacillaceae</taxon>
        <taxon>Weissella</taxon>
    </lineage>
</organism>
<sequence length="359" mass="40205">MSVIKDTSYLPVFILGILTIVFVGMLVISLRQNKFRLLNGILANFSILFGGVTVLLTVELLNIRWLSTLIYIILTIILIPLAIIYSLLGVLLLWNAFTVWRRESHTLGNMLTLVIGLLVVFVLPIMRTIDSHLLSNQAVGLYITLVEPVILYLVFWFLAFITSFILTRLYRPKYNKDYIIVLGAGLLNGKDVSPLLASRIQVALNFAQKQADKKQAYPWLIFSGGQGGDELLPEGEAMASYAKEHGANPERVLIENKSKTTYENMLFSKKLLLENDIDLTNGLFATSDYHTFRAAGYARLVGLMIDGLGAKTSRFFIPNAFIREYIALLANHKKFHIICLTAILLISIISFVVGNGIFL</sequence>
<dbReference type="InterPro" id="IPR003848">
    <property type="entry name" value="DUF218"/>
</dbReference>
<accession>A0A1C3Z100</accession>
<keyword evidence="1" id="KW-0812">Transmembrane</keyword>
<protein>
    <submittedName>
        <fullName evidence="3">Uncharacterized SAM-binding protein YcdF, DUF218 family</fullName>
    </submittedName>
</protein>
<dbReference type="PANTHER" id="PTHR30336">
    <property type="entry name" value="INNER MEMBRANE PROTEIN, PROBABLE PERMEASE"/>
    <property type="match status" value="1"/>
</dbReference>
<feature type="transmembrane region" description="Helical" evidence="1">
    <location>
        <begin position="335"/>
        <end position="358"/>
    </location>
</feature>
<dbReference type="Gene3D" id="3.40.50.620">
    <property type="entry name" value="HUPs"/>
    <property type="match status" value="1"/>
</dbReference>
<feature type="transmembrane region" description="Helical" evidence="1">
    <location>
        <begin position="106"/>
        <end position="129"/>
    </location>
</feature>
<gene>
    <name evidence="3" type="ORF">GA0061074_101248</name>
</gene>
<dbReference type="GO" id="GO:0043164">
    <property type="term" value="P:Gram-negative-bacterium-type cell wall biogenesis"/>
    <property type="evidence" value="ECO:0007669"/>
    <property type="project" value="TreeGrafter"/>
</dbReference>
<keyword evidence="1" id="KW-0472">Membrane</keyword>
<dbReference type="EMBL" id="FMAO01000001">
    <property type="protein sequence ID" value="SCB76067.1"/>
    <property type="molecule type" value="Genomic_DNA"/>
</dbReference>
<dbReference type="RefSeq" id="WP_092461286.1">
    <property type="nucleotide sequence ID" value="NZ_BJEE01000002.1"/>
</dbReference>
<dbReference type="Pfam" id="PF02698">
    <property type="entry name" value="DUF218"/>
    <property type="match status" value="1"/>
</dbReference>
<feature type="transmembrane region" description="Helical" evidence="1">
    <location>
        <begin position="42"/>
        <end position="63"/>
    </location>
</feature>
<proteinExistence type="predicted"/>
<evidence type="ECO:0000313" key="4">
    <source>
        <dbReference type="Proteomes" id="UP000199268"/>
    </source>
</evidence>
<feature type="transmembrane region" description="Helical" evidence="1">
    <location>
        <begin position="149"/>
        <end position="170"/>
    </location>
</feature>
<keyword evidence="4" id="KW-1185">Reference proteome</keyword>
<dbReference type="STRING" id="1505725.GA0061074_101248"/>
<dbReference type="CDD" id="cd06259">
    <property type="entry name" value="YdcF-like"/>
    <property type="match status" value="1"/>
</dbReference>
<evidence type="ECO:0000256" key="1">
    <source>
        <dbReference type="SAM" id="Phobius"/>
    </source>
</evidence>
<dbReference type="GO" id="GO:0005886">
    <property type="term" value="C:plasma membrane"/>
    <property type="evidence" value="ECO:0007669"/>
    <property type="project" value="TreeGrafter"/>
</dbReference>
<feature type="transmembrane region" description="Helical" evidence="1">
    <location>
        <begin position="69"/>
        <end position="94"/>
    </location>
</feature>
<dbReference type="GO" id="GO:0000270">
    <property type="term" value="P:peptidoglycan metabolic process"/>
    <property type="evidence" value="ECO:0007669"/>
    <property type="project" value="TreeGrafter"/>
</dbReference>
<dbReference type="Proteomes" id="UP000199268">
    <property type="component" value="Unassembled WGS sequence"/>
</dbReference>
<evidence type="ECO:0000313" key="3">
    <source>
        <dbReference type="EMBL" id="SCB76067.1"/>
    </source>
</evidence>
<feature type="domain" description="DUF218" evidence="2">
    <location>
        <begin position="177"/>
        <end position="327"/>
    </location>
</feature>